<dbReference type="PANTHER" id="PTHR43174:SF1">
    <property type="entry name" value="UDP-N-ACETYLGLUCOSAMINE 2-EPIMERASE"/>
    <property type="match status" value="1"/>
</dbReference>
<evidence type="ECO:0000259" key="1">
    <source>
        <dbReference type="Pfam" id="PF02350"/>
    </source>
</evidence>
<dbReference type="InterPro" id="IPR003331">
    <property type="entry name" value="UDP_GlcNAc_Epimerase_2_dom"/>
</dbReference>
<name>H1Z0B7_9EURY</name>
<organism evidence="2 3">
    <name type="scientific">Methanoplanus limicola DSM 2279</name>
    <dbReference type="NCBI Taxonomy" id="937775"/>
    <lineage>
        <taxon>Archaea</taxon>
        <taxon>Methanobacteriati</taxon>
        <taxon>Methanobacteriota</taxon>
        <taxon>Stenosarchaea group</taxon>
        <taxon>Methanomicrobia</taxon>
        <taxon>Methanomicrobiales</taxon>
        <taxon>Methanomicrobiaceae</taxon>
        <taxon>Methanoplanus</taxon>
    </lineage>
</organism>
<dbReference type="HOGENOM" id="CLU_041674_0_1_2"/>
<sequence>MKIVSIVGARPQFIKCAPVSRVLRKEHQEILVHTGQHYDANMSDIFFEQLNIPKPNYNLNIGSGSQGEQTGKMLIEIEKVLIKEQPDMVLVYGDTNSTLAGALAAAKLHIPIAHVEAGLRSFDRTMPEEINRIMTDHLSDLLFCPTQTAVDNLAKEGITQDSSASITQDTNGKGSKGKVKGKGVYLTGDVMVDALQYNLKIAREKSTILNELNFEDKKGKYYVATVHRPANTDSRENLTNIIEAFSEIINSEKTSIIFPVHPRTVKCLKEYDLYEKMPENLIILDPLPYLDMLHLMSNAKIILTDSGGIQKEAYILNVPCITLRENTEWVETLQDGMNILTGADRDKIISGTLDCKSELSFNHDIFGIGNSASNIVDEINSFYTEIK</sequence>
<evidence type="ECO:0000313" key="2">
    <source>
        <dbReference type="EMBL" id="EHQ34384.1"/>
    </source>
</evidence>
<dbReference type="Pfam" id="PF02350">
    <property type="entry name" value="Epimerase_2"/>
    <property type="match status" value="1"/>
</dbReference>
<accession>H1Z0B7</accession>
<dbReference type="STRING" id="937775.Metlim_0237"/>
<dbReference type="PATRIC" id="fig|937775.9.peg.279"/>
<dbReference type="InParanoid" id="H1Z0B7"/>
<gene>
    <name evidence="2" type="ORF">Metlim_0237</name>
</gene>
<dbReference type="Gene3D" id="3.40.50.2000">
    <property type="entry name" value="Glycogen Phosphorylase B"/>
    <property type="match status" value="2"/>
</dbReference>
<feature type="domain" description="UDP-N-acetylglucosamine 2-epimerase" evidence="1">
    <location>
        <begin position="26"/>
        <end position="379"/>
    </location>
</feature>
<dbReference type="InterPro" id="IPR029767">
    <property type="entry name" value="WecB-like"/>
</dbReference>
<dbReference type="AlphaFoldDB" id="H1Z0B7"/>
<dbReference type="PANTHER" id="PTHR43174">
    <property type="entry name" value="UDP-N-ACETYLGLUCOSAMINE 2-EPIMERASE"/>
    <property type="match status" value="1"/>
</dbReference>
<evidence type="ECO:0000313" key="3">
    <source>
        <dbReference type="Proteomes" id="UP000005741"/>
    </source>
</evidence>
<dbReference type="OrthoDB" id="7018at2157"/>
<dbReference type="SUPFAM" id="SSF53756">
    <property type="entry name" value="UDP-Glycosyltransferase/glycogen phosphorylase"/>
    <property type="match status" value="1"/>
</dbReference>
<keyword evidence="3" id="KW-1185">Reference proteome</keyword>
<reference evidence="2 3" key="1">
    <citation type="submission" date="2011-10" db="EMBL/GenBank/DDBJ databases">
        <title>The Improved High-Quality Draft genome of Methanoplanus limicola DSM 2279.</title>
        <authorList>
            <consortium name="US DOE Joint Genome Institute (JGI-PGF)"/>
            <person name="Lucas S."/>
            <person name="Copeland A."/>
            <person name="Lapidus A."/>
            <person name="Glavina del Rio T."/>
            <person name="Dalin E."/>
            <person name="Tice H."/>
            <person name="Bruce D."/>
            <person name="Goodwin L."/>
            <person name="Pitluck S."/>
            <person name="Peters L."/>
            <person name="Mikhailova N."/>
            <person name="Lu M."/>
            <person name="Kyrpides N."/>
            <person name="Mavromatis K."/>
            <person name="Ivanova N."/>
            <person name="Markowitz V."/>
            <person name="Cheng J.-F."/>
            <person name="Hugenholtz P."/>
            <person name="Woyke T."/>
            <person name="Wu D."/>
            <person name="Wirth R."/>
            <person name="Brambilla E.-M."/>
            <person name="Klenk H.-P."/>
            <person name="Eisen J.A."/>
        </authorList>
    </citation>
    <scope>NUCLEOTIDE SEQUENCE [LARGE SCALE GENOMIC DNA]</scope>
    <source>
        <strain evidence="2 3">DSM 2279</strain>
    </source>
</reference>
<dbReference type="CDD" id="cd03786">
    <property type="entry name" value="GTB_UDP-GlcNAc_2-Epimerase"/>
    <property type="match status" value="1"/>
</dbReference>
<proteinExistence type="predicted"/>
<dbReference type="Proteomes" id="UP000005741">
    <property type="component" value="Chromosome"/>
</dbReference>
<dbReference type="RefSeq" id="WP_004076024.1">
    <property type="nucleotide sequence ID" value="NZ_CM001436.1"/>
</dbReference>
<protein>
    <submittedName>
        <fullName evidence="2">UDP-N-acetylglucosamine 2-epimerase</fullName>
    </submittedName>
</protein>
<dbReference type="EMBL" id="CM001436">
    <property type="protein sequence ID" value="EHQ34384.1"/>
    <property type="molecule type" value="Genomic_DNA"/>
</dbReference>